<comment type="similarity">
    <text evidence="1">Belongs to the short-chain dehydrogenases/reductases (SDR) family.</text>
</comment>
<evidence type="ECO:0000256" key="1">
    <source>
        <dbReference type="ARBA" id="ARBA00006484"/>
    </source>
</evidence>
<keyword evidence="3" id="KW-0753">Steroid metabolism</keyword>
<gene>
    <name evidence="4" type="ORF">H8692_02385</name>
</gene>
<dbReference type="Pfam" id="PF13561">
    <property type="entry name" value="adh_short_C2"/>
    <property type="match status" value="1"/>
</dbReference>
<dbReference type="InterPro" id="IPR050259">
    <property type="entry name" value="SDR"/>
</dbReference>
<dbReference type="PANTHER" id="PTHR42879">
    <property type="entry name" value="3-OXOACYL-(ACYL-CARRIER-PROTEIN) REDUCTASE"/>
    <property type="match status" value="1"/>
</dbReference>
<dbReference type="InterPro" id="IPR036291">
    <property type="entry name" value="NAD(P)-bd_dom_sf"/>
</dbReference>
<dbReference type="PRINTS" id="PR00080">
    <property type="entry name" value="SDRFAMILY"/>
</dbReference>
<dbReference type="EMBL" id="JACRTA010000001">
    <property type="protein sequence ID" value="MBC8567609.1"/>
    <property type="molecule type" value="Genomic_DNA"/>
</dbReference>
<dbReference type="InterPro" id="IPR020904">
    <property type="entry name" value="Sc_DH/Rdtase_CS"/>
</dbReference>
<comment type="caution">
    <text evidence="4">The sequence shown here is derived from an EMBL/GenBank/DDBJ whole genome shotgun (WGS) entry which is preliminary data.</text>
</comment>
<name>A0A926E8A3_9FIRM</name>
<organism evidence="4 5">
    <name type="scientific">Lentihominibacter hominis</name>
    <dbReference type="NCBI Taxonomy" id="2763645"/>
    <lineage>
        <taxon>Bacteria</taxon>
        <taxon>Bacillati</taxon>
        <taxon>Bacillota</taxon>
        <taxon>Clostridia</taxon>
        <taxon>Peptostreptococcales</taxon>
        <taxon>Anaerovoracaceae</taxon>
        <taxon>Lentihominibacter</taxon>
    </lineage>
</organism>
<dbReference type="Proteomes" id="UP000610862">
    <property type="component" value="Unassembled WGS sequence"/>
</dbReference>
<reference evidence="4" key="1">
    <citation type="submission" date="2020-08" db="EMBL/GenBank/DDBJ databases">
        <title>Genome public.</title>
        <authorList>
            <person name="Liu C."/>
            <person name="Sun Q."/>
        </authorList>
    </citation>
    <scope>NUCLEOTIDE SEQUENCE</scope>
    <source>
        <strain evidence="4">NSJ-24</strain>
    </source>
</reference>
<dbReference type="RefSeq" id="WP_177270498.1">
    <property type="nucleotide sequence ID" value="NZ_JACRTA010000001.1"/>
</dbReference>
<accession>A0A926E8A3</accession>
<dbReference type="FunFam" id="3.40.50.720:FF:000084">
    <property type="entry name" value="Short-chain dehydrogenase reductase"/>
    <property type="match status" value="1"/>
</dbReference>
<dbReference type="SUPFAM" id="SSF51735">
    <property type="entry name" value="NAD(P)-binding Rossmann-fold domains"/>
    <property type="match status" value="1"/>
</dbReference>
<dbReference type="GO" id="GO:0016491">
    <property type="term" value="F:oxidoreductase activity"/>
    <property type="evidence" value="ECO:0007669"/>
    <property type="project" value="UniProtKB-KW"/>
</dbReference>
<dbReference type="Gene3D" id="3.40.50.720">
    <property type="entry name" value="NAD(P)-binding Rossmann-like Domain"/>
    <property type="match status" value="1"/>
</dbReference>
<dbReference type="PRINTS" id="PR00081">
    <property type="entry name" value="GDHRDH"/>
</dbReference>
<dbReference type="InterPro" id="IPR002347">
    <property type="entry name" value="SDR_fam"/>
</dbReference>
<evidence type="ECO:0000256" key="3">
    <source>
        <dbReference type="ARBA" id="ARBA00023221"/>
    </source>
</evidence>
<evidence type="ECO:0000313" key="5">
    <source>
        <dbReference type="Proteomes" id="UP000610862"/>
    </source>
</evidence>
<dbReference type="AlphaFoldDB" id="A0A926E8A3"/>
<protein>
    <submittedName>
        <fullName evidence="4">SDR family oxidoreductase</fullName>
    </submittedName>
</protein>
<sequence length="266" mass="29124">MKQFIEFNGKVCLVTGAGSDNGIGFWTAKLLGELGGKVIIVSTTDRIIKRQAELTNMGIDAKGMVADLMDRTAVRNLISYIIKQHGKIDVLVNNAGMVQTGVREEEFDHFEDISYESWDRDISRNLDIPFNVTKEVLPYMKKNRYGRIVNTSSVTGPLVSNPGEASYSAAKAAIIGMSKAIAIETGACNVTINNVLPGWIQTSSQTEGEYQGGFNTPMKRSGTAEEVASMIVFLCSERASYITGQEFVVDGGNTIQEYKGAPQFYY</sequence>
<proteinExistence type="inferred from homology"/>
<dbReference type="CDD" id="cd05233">
    <property type="entry name" value="SDR_c"/>
    <property type="match status" value="1"/>
</dbReference>
<keyword evidence="3" id="KW-0443">Lipid metabolism</keyword>
<evidence type="ECO:0000256" key="2">
    <source>
        <dbReference type="ARBA" id="ARBA00023002"/>
    </source>
</evidence>
<dbReference type="PROSITE" id="PS00061">
    <property type="entry name" value="ADH_SHORT"/>
    <property type="match status" value="1"/>
</dbReference>
<keyword evidence="2" id="KW-0560">Oxidoreductase</keyword>
<dbReference type="PANTHER" id="PTHR42879:SF2">
    <property type="entry name" value="3-OXOACYL-[ACYL-CARRIER-PROTEIN] REDUCTASE FABG"/>
    <property type="match status" value="1"/>
</dbReference>
<evidence type="ECO:0000313" key="4">
    <source>
        <dbReference type="EMBL" id="MBC8567609.1"/>
    </source>
</evidence>
<keyword evidence="5" id="KW-1185">Reference proteome</keyword>
<dbReference type="GO" id="GO:0008206">
    <property type="term" value="P:bile acid metabolic process"/>
    <property type="evidence" value="ECO:0007669"/>
    <property type="project" value="UniProtKB-ARBA"/>
</dbReference>